<keyword evidence="8" id="KW-0378">Hydrolase</keyword>
<dbReference type="Pfam" id="PF13589">
    <property type="entry name" value="HATPase_c_3"/>
    <property type="match status" value="1"/>
</dbReference>
<dbReference type="GO" id="GO:0006298">
    <property type="term" value="P:mismatch repair"/>
    <property type="evidence" value="ECO:0007669"/>
    <property type="project" value="UniProtKB-UniRule"/>
</dbReference>
<dbReference type="PANTHER" id="PTHR10073:SF12">
    <property type="entry name" value="DNA MISMATCH REPAIR PROTEIN MLH1"/>
    <property type="match status" value="1"/>
</dbReference>
<dbReference type="SMART" id="SM01340">
    <property type="entry name" value="DNA_mis_repair"/>
    <property type="match status" value="1"/>
</dbReference>
<dbReference type="InterPro" id="IPR036890">
    <property type="entry name" value="HATPase_C_sf"/>
</dbReference>
<dbReference type="InterPro" id="IPR042121">
    <property type="entry name" value="MutL_C_regsub"/>
</dbReference>
<accession>A0A6N6VYS2</accession>
<dbReference type="OrthoDB" id="5287384at2"/>
<comment type="similarity">
    <text evidence="1 5">Belongs to the DNA mismatch repair MutL/HexB family.</text>
</comment>
<keyword evidence="8" id="KW-0255">Endonuclease</keyword>
<dbReference type="SMART" id="SM00853">
    <property type="entry name" value="MutL_C"/>
    <property type="match status" value="1"/>
</dbReference>
<dbReference type="InterPro" id="IPR038973">
    <property type="entry name" value="MutL/Mlh/Pms-like"/>
</dbReference>
<keyword evidence="3 5" id="KW-0227">DNA damage</keyword>
<comment type="function">
    <text evidence="5">This protein is involved in the repair of mismatches in DNA. It is required for dam-dependent methyl-directed DNA mismatch repair. May act as a 'molecular matchmaker', a protein that promotes the formation of a stable complex between two or more DNA-binding proteins in an ATP-dependent manner without itself being part of a final effector complex.</text>
</comment>
<evidence type="ECO:0000259" key="7">
    <source>
        <dbReference type="SMART" id="SM01340"/>
    </source>
</evidence>
<evidence type="ECO:0000256" key="3">
    <source>
        <dbReference type="ARBA" id="ARBA00022763"/>
    </source>
</evidence>
<name>A0A6N6VYS2_9BACT</name>
<dbReference type="CDD" id="cd16926">
    <property type="entry name" value="HATPase_MutL-MLH-PMS-like"/>
    <property type="match status" value="1"/>
</dbReference>
<dbReference type="GO" id="GO:0005524">
    <property type="term" value="F:ATP binding"/>
    <property type="evidence" value="ECO:0007669"/>
    <property type="project" value="InterPro"/>
</dbReference>
<dbReference type="HAMAP" id="MF_00149">
    <property type="entry name" value="DNA_mis_repair"/>
    <property type="match status" value="1"/>
</dbReference>
<dbReference type="RefSeq" id="WP_153418510.1">
    <property type="nucleotide sequence ID" value="NZ_WFLM01000001.1"/>
</dbReference>
<organism evidence="8 9">
    <name type="scientific">Silvanigrella paludirubra</name>
    <dbReference type="NCBI Taxonomy" id="2499159"/>
    <lineage>
        <taxon>Bacteria</taxon>
        <taxon>Pseudomonadati</taxon>
        <taxon>Bdellovibrionota</taxon>
        <taxon>Oligoflexia</taxon>
        <taxon>Silvanigrellales</taxon>
        <taxon>Silvanigrellaceae</taxon>
        <taxon>Silvanigrella</taxon>
    </lineage>
</organism>
<keyword evidence="4 5" id="KW-0234">DNA repair</keyword>
<dbReference type="GO" id="GO:0140664">
    <property type="term" value="F:ATP-dependent DNA damage sensor activity"/>
    <property type="evidence" value="ECO:0007669"/>
    <property type="project" value="InterPro"/>
</dbReference>
<dbReference type="InterPro" id="IPR014790">
    <property type="entry name" value="MutL_C"/>
</dbReference>
<proteinExistence type="inferred from homology"/>
<dbReference type="Gene3D" id="3.30.565.10">
    <property type="entry name" value="Histidine kinase-like ATPase, C-terminal domain"/>
    <property type="match status" value="1"/>
</dbReference>
<dbReference type="InterPro" id="IPR042120">
    <property type="entry name" value="MutL_C_dimsub"/>
</dbReference>
<dbReference type="SUPFAM" id="SSF118116">
    <property type="entry name" value="DNA mismatch repair protein MutL"/>
    <property type="match status" value="1"/>
</dbReference>
<dbReference type="Gene3D" id="3.30.1540.20">
    <property type="entry name" value="MutL, C-terminal domain, dimerisation subdomain"/>
    <property type="match status" value="1"/>
</dbReference>
<dbReference type="AlphaFoldDB" id="A0A6N6VYS2"/>
<sequence>MQSTEIKKLPEDLINQIKAGEVVERPYNIVKEVVENSIDAGAKNIQIELLDGGKQLIRITDDGCGIPENQILTALERHATSKINKFHDLESLASFGFRGEALPSIASISNFTIRSRPQNQEMGKEININYGNLLSEKEISMPHGTVIQVKDIFTNVPVRLKFLKSTATEFTHIHDFLIAMALANYHISFRFSHNGREVFHYHSKKTLKERFHDIVGVDAKDFVELNYSRGSFNLTGFAGLPKSAKQNPSYFITFVNGRYVKDKIIRSGVLQAYQGLLIKGLIAPAIIFVKVNPSWVDVNAHPSKTEIRFYDPASLQELVSIGIQEAVKDSVHKSNKPENIQYKESNDIYIQHNISKIENKNPYASEKNVAFETNRLKDNFTKKLISTEKDAPVLPHKNSFQKDIIATPLSKGTQVAKLKANENMFKHSESKIIQPKKNNLFDSAKYLGQFANCYILLEIIDDLWVIDQHAFHERILYEEIMKNHLENKAPKQDLISPIIIPSNEVLTAIIFEHKDKILSLGFEIEALKNGHIAIHAFPSFLSTQKVPEIFDEIITRIIAINGLPQSEAHPLLEKANKVTKGIQEEMNLQPTQLKDQDIYHLLFATMACHNAVRSGDPLNEELVKRLLGRSNDVDFYSHCPHGRPVIRKFTNKDVSSWFQRI</sequence>
<evidence type="ECO:0000313" key="8">
    <source>
        <dbReference type="EMBL" id="KAB8040987.1"/>
    </source>
</evidence>
<dbReference type="InterPro" id="IPR020667">
    <property type="entry name" value="DNA_mismatch_repair_MutL"/>
</dbReference>
<dbReference type="GO" id="GO:0004519">
    <property type="term" value="F:endonuclease activity"/>
    <property type="evidence" value="ECO:0007669"/>
    <property type="project" value="UniProtKB-KW"/>
</dbReference>
<dbReference type="GO" id="GO:0032300">
    <property type="term" value="C:mismatch repair complex"/>
    <property type="evidence" value="ECO:0007669"/>
    <property type="project" value="InterPro"/>
</dbReference>
<dbReference type="NCBIfam" id="TIGR00585">
    <property type="entry name" value="mutl"/>
    <property type="match status" value="1"/>
</dbReference>
<dbReference type="PANTHER" id="PTHR10073">
    <property type="entry name" value="DNA MISMATCH REPAIR PROTEIN MLH, PMS, MUTL"/>
    <property type="match status" value="1"/>
</dbReference>
<dbReference type="InterPro" id="IPR037198">
    <property type="entry name" value="MutL_C_sf"/>
</dbReference>
<dbReference type="InterPro" id="IPR014721">
    <property type="entry name" value="Ribsml_uS5_D2-typ_fold_subgr"/>
</dbReference>
<reference evidence="8 9" key="1">
    <citation type="submission" date="2019-10" db="EMBL/GenBank/DDBJ databases">
        <title>New species of Slilvanegrellaceae.</title>
        <authorList>
            <person name="Pitt A."/>
            <person name="Hahn M.W."/>
        </authorList>
    </citation>
    <scope>NUCLEOTIDE SEQUENCE [LARGE SCALE GENOMIC DNA]</scope>
    <source>
        <strain evidence="8 9">SP-Ram-0.45-NSY-1</strain>
    </source>
</reference>
<dbReference type="InterPro" id="IPR013507">
    <property type="entry name" value="DNA_mismatch_S5_2-like"/>
</dbReference>
<dbReference type="Pfam" id="PF08676">
    <property type="entry name" value="MutL_C"/>
    <property type="match status" value="1"/>
</dbReference>
<dbReference type="Gene3D" id="3.30.1370.100">
    <property type="entry name" value="MutL, C-terminal domain, regulatory subdomain"/>
    <property type="match status" value="1"/>
</dbReference>
<dbReference type="CDD" id="cd00782">
    <property type="entry name" value="MutL_Trans"/>
    <property type="match status" value="1"/>
</dbReference>
<dbReference type="Gene3D" id="3.30.230.10">
    <property type="match status" value="1"/>
</dbReference>
<dbReference type="Proteomes" id="UP000437748">
    <property type="component" value="Unassembled WGS sequence"/>
</dbReference>
<dbReference type="SUPFAM" id="SSF54211">
    <property type="entry name" value="Ribosomal protein S5 domain 2-like"/>
    <property type="match status" value="1"/>
</dbReference>
<dbReference type="EMBL" id="WFLM01000001">
    <property type="protein sequence ID" value="KAB8040987.1"/>
    <property type="molecule type" value="Genomic_DNA"/>
</dbReference>
<dbReference type="SUPFAM" id="SSF55874">
    <property type="entry name" value="ATPase domain of HSP90 chaperone/DNA topoisomerase II/histidine kinase"/>
    <property type="match status" value="1"/>
</dbReference>
<feature type="domain" description="MutL C-terminal dimerisation" evidence="6">
    <location>
        <begin position="446"/>
        <end position="618"/>
    </location>
</feature>
<evidence type="ECO:0000259" key="6">
    <source>
        <dbReference type="SMART" id="SM00853"/>
    </source>
</evidence>
<evidence type="ECO:0000313" key="9">
    <source>
        <dbReference type="Proteomes" id="UP000437748"/>
    </source>
</evidence>
<evidence type="ECO:0000256" key="5">
    <source>
        <dbReference type="HAMAP-Rule" id="MF_00149"/>
    </source>
</evidence>
<dbReference type="Pfam" id="PF01119">
    <property type="entry name" value="DNA_mis_repair"/>
    <property type="match status" value="1"/>
</dbReference>
<evidence type="ECO:0000256" key="2">
    <source>
        <dbReference type="ARBA" id="ARBA00021975"/>
    </source>
</evidence>
<evidence type="ECO:0000256" key="1">
    <source>
        <dbReference type="ARBA" id="ARBA00006082"/>
    </source>
</evidence>
<comment type="caution">
    <text evidence="8">The sequence shown here is derived from an EMBL/GenBank/DDBJ whole genome shotgun (WGS) entry which is preliminary data.</text>
</comment>
<dbReference type="InterPro" id="IPR020568">
    <property type="entry name" value="Ribosomal_Su5_D2-typ_SF"/>
</dbReference>
<protein>
    <recommendedName>
        <fullName evidence="2 5">DNA mismatch repair protein MutL</fullName>
    </recommendedName>
</protein>
<dbReference type="GO" id="GO:0030983">
    <property type="term" value="F:mismatched DNA binding"/>
    <property type="evidence" value="ECO:0007669"/>
    <property type="project" value="InterPro"/>
</dbReference>
<gene>
    <name evidence="5 8" type="primary">mutL</name>
    <name evidence="8" type="ORF">GCL60_03375</name>
</gene>
<dbReference type="InterPro" id="IPR014762">
    <property type="entry name" value="DNA_mismatch_repair_CS"/>
</dbReference>
<keyword evidence="9" id="KW-1185">Reference proteome</keyword>
<dbReference type="FunFam" id="3.30.565.10:FF:000003">
    <property type="entry name" value="DNA mismatch repair endonuclease MutL"/>
    <property type="match status" value="1"/>
</dbReference>
<evidence type="ECO:0000256" key="4">
    <source>
        <dbReference type="ARBA" id="ARBA00023204"/>
    </source>
</evidence>
<dbReference type="PROSITE" id="PS00058">
    <property type="entry name" value="DNA_MISMATCH_REPAIR_1"/>
    <property type="match status" value="1"/>
</dbReference>
<keyword evidence="8" id="KW-0540">Nuclease</keyword>
<dbReference type="InterPro" id="IPR002099">
    <property type="entry name" value="MutL/Mlh/PMS"/>
</dbReference>
<feature type="domain" description="DNA mismatch repair protein S5" evidence="7">
    <location>
        <begin position="214"/>
        <end position="328"/>
    </location>
</feature>
<dbReference type="GO" id="GO:0016887">
    <property type="term" value="F:ATP hydrolysis activity"/>
    <property type="evidence" value="ECO:0007669"/>
    <property type="project" value="InterPro"/>
</dbReference>